<protein>
    <submittedName>
        <fullName evidence="2">Uncharacterized protein</fullName>
    </submittedName>
</protein>
<comment type="caution">
    <text evidence="2">The sequence shown here is derived from an EMBL/GenBank/DDBJ whole genome shotgun (WGS) entry which is preliminary data.</text>
</comment>
<organism evidence="2 3">
    <name type="scientific">Noviluteimonas lactosilytica</name>
    <dbReference type="NCBI Taxonomy" id="2888523"/>
    <lineage>
        <taxon>Bacteria</taxon>
        <taxon>Pseudomonadati</taxon>
        <taxon>Pseudomonadota</taxon>
        <taxon>Gammaproteobacteria</taxon>
        <taxon>Lysobacterales</taxon>
        <taxon>Lysobacteraceae</taxon>
        <taxon>Noviluteimonas</taxon>
    </lineage>
</organism>
<reference evidence="2" key="1">
    <citation type="submission" date="2021-10" db="EMBL/GenBank/DDBJ databases">
        <authorList>
            <person name="Lyu M."/>
            <person name="Wang X."/>
            <person name="Meng X."/>
            <person name="Xu K."/>
        </authorList>
    </citation>
    <scope>NUCLEOTIDE SEQUENCE</scope>
    <source>
        <strain evidence="2">A6</strain>
    </source>
</reference>
<feature type="signal peptide" evidence="1">
    <location>
        <begin position="1"/>
        <end position="22"/>
    </location>
</feature>
<gene>
    <name evidence="2" type="ORF">LK996_06145</name>
</gene>
<evidence type="ECO:0000313" key="2">
    <source>
        <dbReference type="EMBL" id="MCC8362653.1"/>
    </source>
</evidence>
<keyword evidence="1" id="KW-0732">Signal</keyword>
<dbReference type="RefSeq" id="WP_230526236.1">
    <property type="nucleotide sequence ID" value="NZ_JAJGAK010000001.1"/>
</dbReference>
<feature type="chain" id="PRO_5046269098" evidence="1">
    <location>
        <begin position="23"/>
        <end position="426"/>
    </location>
</feature>
<name>A0ABS8JGN8_9GAMM</name>
<evidence type="ECO:0000256" key="1">
    <source>
        <dbReference type="SAM" id="SignalP"/>
    </source>
</evidence>
<keyword evidence="3" id="KW-1185">Reference proteome</keyword>
<sequence length="426" mass="46929">MQTRRLRIAATALVLATATAVATPHDCGQRFLEDLGWRFVPSDGATVEIRPGTPCDRADLVDAWRAGDLVVSIPRRFDDAARARLNDVLLHHPATRCAYGFALGAATRRAVDRLAGNPGYRFSAVQVGWIGFGPTGSARDGWKPIALFGRGYQPRGANSRAIEAFYAGHVRSECGVGRQIAQYATQAELYGMQAFDEAFDADEIVIGTFNRLHPTRSILLGTSAGTFTHDGRAIAASKAGRQAFMGLPGFIFHVFDRSKLDDIHNQAENFVVYDVDASAAAALRAHAGFEYYNARNRRIWELACSLPGPKPRRHFERLLFERDPTLRAALSPQAQATLASLDAELADPFYTGFDIYVHKQGVKPVGFHIARLLDRNPRTPFRIELALHNLHTTLYDRWVAYRVAVCGRPGPFAIQRSAASRVGNGR</sequence>
<proteinExistence type="predicted"/>
<dbReference type="EMBL" id="JAJGAK010000001">
    <property type="protein sequence ID" value="MCC8362653.1"/>
    <property type="molecule type" value="Genomic_DNA"/>
</dbReference>
<dbReference type="Proteomes" id="UP001165293">
    <property type="component" value="Unassembled WGS sequence"/>
</dbReference>
<accession>A0ABS8JGN8</accession>
<evidence type="ECO:0000313" key="3">
    <source>
        <dbReference type="Proteomes" id="UP001165293"/>
    </source>
</evidence>